<evidence type="ECO:0000256" key="1">
    <source>
        <dbReference type="SAM" id="MobiDB-lite"/>
    </source>
</evidence>
<feature type="region of interest" description="Disordered" evidence="1">
    <location>
        <begin position="30"/>
        <end position="73"/>
    </location>
</feature>
<organism evidence="2 3">
    <name type="scientific">Periplaneta americana</name>
    <name type="common">American cockroach</name>
    <name type="synonym">Blatta americana</name>
    <dbReference type="NCBI Taxonomy" id="6978"/>
    <lineage>
        <taxon>Eukaryota</taxon>
        <taxon>Metazoa</taxon>
        <taxon>Ecdysozoa</taxon>
        <taxon>Arthropoda</taxon>
        <taxon>Hexapoda</taxon>
        <taxon>Insecta</taxon>
        <taxon>Pterygota</taxon>
        <taxon>Neoptera</taxon>
        <taxon>Polyneoptera</taxon>
        <taxon>Dictyoptera</taxon>
        <taxon>Blattodea</taxon>
        <taxon>Blattoidea</taxon>
        <taxon>Blattidae</taxon>
        <taxon>Blattinae</taxon>
        <taxon>Periplaneta</taxon>
    </lineage>
</organism>
<sequence length="95" mass="10275">MAGVCEGGNEPSGSLKAICNRVWLPRECTRASSGKESSGRGGEDRASVHALPAAGRGEGKLRSRHGAERETEVKKHLEADCYGFQRLRDAEHSRL</sequence>
<reference evidence="2 3" key="1">
    <citation type="journal article" date="2022" name="Allergy">
        <title>Genome assembly and annotation of Periplaneta americana reveal a comprehensive cockroach allergen profile.</title>
        <authorList>
            <person name="Wang L."/>
            <person name="Xiong Q."/>
            <person name="Saelim N."/>
            <person name="Wang L."/>
            <person name="Nong W."/>
            <person name="Wan A.T."/>
            <person name="Shi M."/>
            <person name="Liu X."/>
            <person name="Cao Q."/>
            <person name="Hui J.H.L."/>
            <person name="Sookrung N."/>
            <person name="Leung T.F."/>
            <person name="Tungtrongchitr A."/>
            <person name="Tsui S.K.W."/>
        </authorList>
    </citation>
    <scope>NUCLEOTIDE SEQUENCE [LARGE SCALE GENOMIC DNA]</scope>
    <source>
        <strain evidence="2">PWHHKU_190912</strain>
    </source>
</reference>
<name>A0ABQ8TBR6_PERAM</name>
<evidence type="ECO:0000313" key="2">
    <source>
        <dbReference type="EMBL" id="KAJ4443332.1"/>
    </source>
</evidence>
<feature type="compositionally biased region" description="Basic and acidic residues" evidence="1">
    <location>
        <begin position="37"/>
        <end position="47"/>
    </location>
</feature>
<evidence type="ECO:0000313" key="3">
    <source>
        <dbReference type="Proteomes" id="UP001148838"/>
    </source>
</evidence>
<dbReference type="EMBL" id="JAJSOF020000013">
    <property type="protein sequence ID" value="KAJ4443332.1"/>
    <property type="molecule type" value="Genomic_DNA"/>
</dbReference>
<dbReference type="Proteomes" id="UP001148838">
    <property type="component" value="Unassembled WGS sequence"/>
</dbReference>
<feature type="compositionally biased region" description="Basic and acidic residues" evidence="1">
    <location>
        <begin position="57"/>
        <end position="73"/>
    </location>
</feature>
<keyword evidence="3" id="KW-1185">Reference proteome</keyword>
<comment type="caution">
    <text evidence="2">The sequence shown here is derived from an EMBL/GenBank/DDBJ whole genome shotgun (WGS) entry which is preliminary data.</text>
</comment>
<accession>A0ABQ8TBR6</accession>
<gene>
    <name evidence="2" type="ORF">ANN_05000</name>
</gene>
<protein>
    <submittedName>
        <fullName evidence="2">Uncharacterized protein</fullName>
    </submittedName>
</protein>
<proteinExistence type="predicted"/>